<comment type="caution">
    <text evidence="9">The sequence shown here is derived from an EMBL/GenBank/DDBJ whole genome shotgun (WGS) entry which is preliminary data.</text>
</comment>
<keyword evidence="6" id="KW-0460">Magnesium</keyword>
<dbReference type="Pfam" id="PF00929">
    <property type="entry name" value="RNase_T"/>
    <property type="match status" value="1"/>
</dbReference>
<dbReference type="GO" id="GO:0004527">
    <property type="term" value="F:exonuclease activity"/>
    <property type="evidence" value="ECO:0007669"/>
    <property type="project" value="UniProtKB-KW"/>
</dbReference>
<proteinExistence type="inferred from homology"/>
<evidence type="ECO:0000256" key="7">
    <source>
        <dbReference type="ARBA" id="ARBA00025769"/>
    </source>
</evidence>
<name>A0ABD2Q9V0_9PLAT</name>
<keyword evidence="10" id="KW-1185">Reference proteome</keyword>
<dbReference type="SUPFAM" id="SSF53098">
    <property type="entry name" value="Ribonuclease H-like"/>
    <property type="match status" value="1"/>
</dbReference>
<dbReference type="InterPro" id="IPR036397">
    <property type="entry name" value="RNaseH_sf"/>
</dbReference>
<keyword evidence="5 9" id="KW-0269">Exonuclease</keyword>
<comment type="similarity">
    <text evidence="7">Belongs to the exonuclease superfamily. TREX family.</text>
</comment>
<protein>
    <submittedName>
        <fullName evidence="9">Three prime repair exonuclease</fullName>
    </submittedName>
</protein>
<dbReference type="Proteomes" id="UP001626550">
    <property type="component" value="Unassembled WGS sequence"/>
</dbReference>
<dbReference type="InterPro" id="IPR012337">
    <property type="entry name" value="RNaseH-like_sf"/>
</dbReference>
<evidence type="ECO:0000256" key="4">
    <source>
        <dbReference type="ARBA" id="ARBA00022801"/>
    </source>
</evidence>
<evidence type="ECO:0000259" key="8">
    <source>
        <dbReference type="SMART" id="SM00479"/>
    </source>
</evidence>
<dbReference type="AlphaFoldDB" id="A0ABD2Q9V0"/>
<evidence type="ECO:0000313" key="10">
    <source>
        <dbReference type="Proteomes" id="UP001626550"/>
    </source>
</evidence>
<evidence type="ECO:0000256" key="6">
    <source>
        <dbReference type="ARBA" id="ARBA00022842"/>
    </source>
</evidence>
<keyword evidence="2" id="KW-0540">Nuclease</keyword>
<accession>A0ABD2Q9V0</accession>
<dbReference type="EMBL" id="JBJKFK010000586">
    <property type="protein sequence ID" value="KAL3316183.1"/>
    <property type="molecule type" value="Genomic_DNA"/>
</dbReference>
<dbReference type="InterPro" id="IPR040393">
    <property type="entry name" value="TREX1/2"/>
</dbReference>
<feature type="domain" description="Exonuclease" evidence="8">
    <location>
        <begin position="14"/>
        <end position="227"/>
    </location>
</feature>
<organism evidence="9 10">
    <name type="scientific">Cichlidogyrus casuarinus</name>
    <dbReference type="NCBI Taxonomy" id="1844966"/>
    <lineage>
        <taxon>Eukaryota</taxon>
        <taxon>Metazoa</taxon>
        <taxon>Spiralia</taxon>
        <taxon>Lophotrochozoa</taxon>
        <taxon>Platyhelminthes</taxon>
        <taxon>Monogenea</taxon>
        <taxon>Monopisthocotylea</taxon>
        <taxon>Dactylogyridea</taxon>
        <taxon>Ancyrocephalidae</taxon>
        <taxon>Cichlidogyrus</taxon>
    </lineage>
</organism>
<dbReference type="GO" id="GO:0046872">
    <property type="term" value="F:metal ion binding"/>
    <property type="evidence" value="ECO:0007669"/>
    <property type="project" value="UniProtKB-KW"/>
</dbReference>
<dbReference type="PANTHER" id="PTHR13058:SF19">
    <property type="entry name" value="LD40940P"/>
    <property type="match status" value="1"/>
</dbReference>
<reference evidence="9 10" key="1">
    <citation type="submission" date="2024-11" db="EMBL/GenBank/DDBJ databases">
        <title>Adaptive evolution of stress response genes in parasites aligns with host niche diversity.</title>
        <authorList>
            <person name="Hahn C."/>
            <person name="Resl P."/>
        </authorList>
    </citation>
    <scope>NUCLEOTIDE SEQUENCE [LARGE SCALE GENOMIC DNA]</scope>
    <source>
        <strain evidence="9">EGGRZ-B1_66</strain>
        <tissue evidence="9">Body</tissue>
    </source>
</reference>
<sequence>MSLNIGESPLLASSIVFLDLETTGLHNKPRITELCLIAVDRFSIEQTEPNNLRIVDKLVLTFNPRIEIEPMASKISNISASQLCRKKDFDSDTCTLIDLYLKRLDPPIILLAHNGFAFDFPILKSELFRVDASIKLVDCKGDPILCADSKKLFGALYSELPFQVTEETLLEEKLSDMSVSKKSTKSLKLTDIHTKVFGAVQENAHSAEADCFAILNLVLTISFNACSWLDSNNLDFNSGIKARYETYADESLFPLKRGEFPYELTDTQNEKSEISAFRLDYNS</sequence>
<evidence type="ECO:0000256" key="1">
    <source>
        <dbReference type="ARBA" id="ARBA00001946"/>
    </source>
</evidence>
<evidence type="ECO:0000256" key="3">
    <source>
        <dbReference type="ARBA" id="ARBA00022723"/>
    </source>
</evidence>
<dbReference type="Gene3D" id="3.30.420.10">
    <property type="entry name" value="Ribonuclease H-like superfamily/Ribonuclease H"/>
    <property type="match status" value="1"/>
</dbReference>
<dbReference type="InterPro" id="IPR013520">
    <property type="entry name" value="Ribonucl_H"/>
</dbReference>
<dbReference type="SMART" id="SM00479">
    <property type="entry name" value="EXOIII"/>
    <property type="match status" value="1"/>
</dbReference>
<dbReference type="PANTHER" id="PTHR13058">
    <property type="entry name" value="THREE PRIME REPAIR EXONUCLEASE 1, 2"/>
    <property type="match status" value="1"/>
</dbReference>
<evidence type="ECO:0000256" key="2">
    <source>
        <dbReference type="ARBA" id="ARBA00022722"/>
    </source>
</evidence>
<gene>
    <name evidence="9" type="primary">TREX2</name>
    <name evidence="9" type="ORF">Ciccas_005173</name>
</gene>
<evidence type="ECO:0000256" key="5">
    <source>
        <dbReference type="ARBA" id="ARBA00022839"/>
    </source>
</evidence>
<keyword evidence="3" id="KW-0479">Metal-binding</keyword>
<comment type="cofactor">
    <cofactor evidence="1">
        <name>Mg(2+)</name>
        <dbReference type="ChEBI" id="CHEBI:18420"/>
    </cofactor>
</comment>
<keyword evidence="4" id="KW-0378">Hydrolase</keyword>
<evidence type="ECO:0000313" key="9">
    <source>
        <dbReference type="EMBL" id="KAL3316183.1"/>
    </source>
</evidence>